<dbReference type="InterPro" id="IPR002510">
    <property type="entry name" value="Metalloprtase-TldD/E_N"/>
</dbReference>
<dbReference type="InterPro" id="IPR045569">
    <property type="entry name" value="Metalloprtase-TldD/E_C"/>
</dbReference>
<dbReference type="InterPro" id="IPR035068">
    <property type="entry name" value="TldD/PmbA_N"/>
</dbReference>
<evidence type="ECO:0000313" key="6">
    <source>
        <dbReference type="Proteomes" id="UP000000491"/>
    </source>
</evidence>
<dbReference type="HOGENOM" id="CLU_026425_0_0_5"/>
<dbReference type="InterPro" id="IPR036059">
    <property type="entry name" value="TldD/PmbA_sf"/>
</dbReference>
<dbReference type="eggNOG" id="COG0312">
    <property type="taxonomic scope" value="Bacteria"/>
</dbReference>
<protein>
    <submittedName>
        <fullName evidence="5">Peptidase U62 modulator of DNA gyrase</fullName>
    </submittedName>
</protein>
<evidence type="ECO:0000259" key="4">
    <source>
        <dbReference type="Pfam" id="PF19290"/>
    </source>
</evidence>
<organism evidence="5 6">
    <name type="scientific">Zymomonas mobilis subsp. pomaceae (strain ATCC 29192 / DSM 22645 / JCM 10191 / CCUG 17912 / NBRC 13757 / NCIMB 11200 / NRRL B-4491 / Barker I)</name>
    <dbReference type="NCBI Taxonomy" id="579138"/>
    <lineage>
        <taxon>Bacteria</taxon>
        <taxon>Pseudomonadati</taxon>
        <taxon>Pseudomonadota</taxon>
        <taxon>Alphaproteobacteria</taxon>
        <taxon>Sphingomonadales</taxon>
        <taxon>Zymomonadaceae</taxon>
        <taxon>Zymomonas</taxon>
    </lineage>
</organism>
<dbReference type="Pfam" id="PF01523">
    <property type="entry name" value="PmbA_TldD_1st"/>
    <property type="match status" value="1"/>
</dbReference>
<dbReference type="InterPro" id="IPR047657">
    <property type="entry name" value="PmbA"/>
</dbReference>
<dbReference type="Gene3D" id="3.30.2290.10">
    <property type="entry name" value="PmbA/TldD superfamily"/>
    <property type="match status" value="1"/>
</dbReference>
<name>F8ETQ5_ZYMMT</name>
<evidence type="ECO:0000259" key="3">
    <source>
        <dbReference type="Pfam" id="PF19289"/>
    </source>
</evidence>
<dbReference type="Pfam" id="PF19290">
    <property type="entry name" value="PmbA_TldD_2nd"/>
    <property type="match status" value="1"/>
</dbReference>
<feature type="domain" description="Metalloprotease TldD/E N-terminal" evidence="2">
    <location>
        <begin position="33"/>
        <end position="97"/>
    </location>
</feature>
<evidence type="ECO:0000313" key="5">
    <source>
        <dbReference type="EMBL" id="AEI37065.1"/>
    </source>
</evidence>
<dbReference type="InterPro" id="IPR045570">
    <property type="entry name" value="Metalloprtase-TldD/E_cen_dom"/>
</dbReference>
<reference evidence="5 6" key="1">
    <citation type="journal article" date="2011" name="J. Bacteriol.">
        <title>Genome sequence of the ethanol-producing Zymomonas mobilis subsp. pomaceae lectotype strain ATCC 29192.</title>
        <authorList>
            <person name="Kouvelis V.N."/>
            <person name="Davenport K.W."/>
            <person name="Brettin T.S."/>
            <person name="Bruce D."/>
            <person name="Detter C."/>
            <person name="Han C.S."/>
            <person name="Nolan M."/>
            <person name="Tapia R."/>
            <person name="Damoulaki A."/>
            <person name="Kyrpides N.C."/>
            <person name="Typas M.A."/>
            <person name="Pappas K.M."/>
        </authorList>
    </citation>
    <scope>NUCLEOTIDE SEQUENCE [LARGE SCALE GENOMIC DNA]</scope>
    <source>
        <strain evidence="6">ATCC 29192 / DSM 22645 / JCM 10191 / CCUG 17912 / NBRC 13757 / NCIMB 11200 / NRRL B-4491 / Barker I</strain>
    </source>
</reference>
<proteinExistence type="inferred from homology"/>
<dbReference type="STRING" id="579138.Zymop_0161"/>
<dbReference type="Proteomes" id="UP000000491">
    <property type="component" value="Chromosome"/>
</dbReference>
<evidence type="ECO:0000256" key="1">
    <source>
        <dbReference type="ARBA" id="ARBA00005836"/>
    </source>
</evidence>
<dbReference type="AlphaFoldDB" id="F8ETQ5"/>
<dbReference type="SUPFAM" id="SSF111283">
    <property type="entry name" value="Putative modulator of DNA gyrase, PmbA/TldD"/>
    <property type="match status" value="1"/>
</dbReference>
<dbReference type="KEGG" id="zmp:Zymop_0161"/>
<dbReference type="EMBL" id="CP002865">
    <property type="protein sequence ID" value="AEI37065.1"/>
    <property type="molecule type" value="Genomic_DNA"/>
</dbReference>
<comment type="similarity">
    <text evidence="1">Belongs to the peptidase U62 family.</text>
</comment>
<evidence type="ECO:0000259" key="2">
    <source>
        <dbReference type="Pfam" id="PF01523"/>
    </source>
</evidence>
<accession>F8ETQ5</accession>
<sequence length="455" mass="48416">MIAYSISMLTISQAEEYAADLVAAAGRAGADAADAIFVEGRSTDVSVRLGQLEDVGRSEGAEIGLRLFVGQRSASVSSSDFSKEALSALVERAIAMAREAPEDPWAGLAPKELLMKGALAYLENDDGREIDPAILRELALTSEDAARSVEGVTNSEGASASAGRTIFAMSTSTGFTRGYSASSYGCSACVIAGQGNTMQRDYDFHTTRYFEDLDPAAEIGKRAGERAIARLNPQRLTSGQMPIVFDPRVGSSFLSYLIQAISGSAITRKTSFLLDSLDQNIFNEAITVKEDPFRKRGLASRAFDGEGLPTKPLNIIDQGRLTTWLLDSAAARQLNKVPTGHARRGVGGPPSIGTGNLYIAAGKETPAALMSDIKEGLYVTEMIGSGVNLITGDYSRGASGFIIRDGQIAEPVAEITIAANLKDMFMNIVAANDLRFRRSTEVPTLRIEGMMVAGQ</sequence>
<dbReference type="PANTHER" id="PTHR43421">
    <property type="entry name" value="METALLOPROTEASE PMBA"/>
    <property type="match status" value="1"/>
</dbReference>
<dbReference type="PATRIC" id="fig|579138.3.peg.176"/>
<feature type="domain" description="Metalloprotease TldD/E central" evidence="4">
    <location>
        <begin position="127"/>
        <end position="231"/>
    </location>
</feature>
<gene>
    <name evidence="5" type="ordered locus">Zymop_0161</name>
</gene>
<dbReference type="GO" id="GO:0008237">
    <property type="term" value="F:metallopeptidase activity"/>
    <property type="evidence" value="ECO:0007669"/>
    <property type="project" value="InterPro"/>
</dbReference>
<dbReference type="Pfam" id="PF19289">
    <property type="entry name" value="PmbA_TldD_3rd"/>
    <property type="match status" value="1"/>
</dbReference>
<dbReference type="GO" id="GO:0006508">
    <property type="term" value="P:proteolysis"/>
    <property type="evidence" value="ECO:0007669"/>
    <property type="project" value="InterPro"/>
</dbReference>
<dbReference type="GO" id="GO:0005829">
    <property type="term" value="C:cytosol"/>
    <property type="evidence" value="ECO:0007669"/>
    <property type="project" value="TreeGrafter"/>
</dbReference>
<dbReference type="PANTHER" id="PTHR43421:SF1">
    <property type="entry name" value="METALLOPROTEASE PMBA"/>
    <property type="match status" value="1"/>
</dbReference>
<feature type="domain" description="Metalloprotease TldD/E C-terminal" evidence="3">
    <location>
        <begin position="238"/>
        <end position="454"/>
    </location>
</feature>